<keyword evidence="2" id="KW-1133">Transmembrane helix</keyword>
<evidence type="ECO:0000256" key="2">
    <source>
        <dbReference type="SAM" id="Phobius"/>
    </source>
</evidence>
<feature type="region of interest" description="Disordered" evidence="1">
    <location>
        <begin position="72"/>
        <end position="109"/>
    </location>
</feature>
<keyword evidence="2" id="KW-0812">Transmembrane</keyword>
<dbReference type="RefSeq" id="WP_098458299.1">
    <property type="nucleotide sequence ID" value="NZ_PDJH01000001.1"/>
</dbReference>
<gene>
    <name evidence="3" type="ORF">ATL41_1972</name>
</gene>
<evidence type="ECO:0000313" key="3">
    <source>
        <dbReference type="EMBL" id="PFG37218.1"/>
    </source>
</evidence>
<protein>
    <submittedName>
        <fullName evidence="3">Uncharacterized protein</fullName>
    </submittedName>
</protein>
<reference evidence="3 4" key="1">
    <citation type="submission" date="2017-10" db="EMBL/GenBank/DDBJ databases">
        <title>Sequencing the genomes of 1000 actinobacteria strains.</title>
        <authorList>
            <person name="Klenk H.-P."/>
        </authorList>
    </citation>
    <scope>NUCLEOTIDE SEQUENCE [LARGE SCALE GENOMIC DNA]</scope>
    <source>
        <strain evidence="3 4">DSM 21574</strain>
    </source>
</reference>
<comment type="caution">
    <text evidence="3">The sequence shown here is derived from an EMBL/GenBank/DDBJ whole genome shotgun (WGS) entry which is preliminary data.</text>
</comment>
<dbReference type="Proteomes" id="UP000221394">
    <property type="component" value="Unassembled WGS sequence"/>
</dbReference>
<feature type="transmembrane region" description="Helical" evidence="2">
    <location>
        <begin position="38"/>
        <end position="58"/>
    </location>
</feature>
<evidence type="ECO:0000256" key="1">
    <source>
        <dbReference type="SAM" id="MobiDB-lite"/>
    </source>
</evidence>
<accession>A0A2A9EE69</accession>
<name>A0A2A9EE69_9MICO</name>
<keyword evidence="4" id="KW-1185">Reference proteome</keyword>
<evidence type="ECO:0000313" key="4">
    <source>
        <dbReference type="Proteomes" id="UP000221394"/>
    </source>
</evidence>
<feature type="compositionally biased region" description="Gly residues" evidence="1">
    <location>
        <begin position="95"/>
        <end position="109"/>
    </location>
</feature>
<dbReference type="EMBL" id="PDJH01000001">
    <property type="protein sequence ID" value="PFG37218.1"/>
    <property type="molecule type" value="Genomic_DNA"/>
</dbReference>
<keyword evidence="2" id="KW-0472">Membrane</keyword>
<feature type="region of interest" description="Disordered" evidence="1">
    <location>
        <begin position="1"/>
        <end position="22"/>
    </location>
</feature>
<dbReference type="AlphaFoldDB" id="A0A2A9EE69"/>
<organism evidence="3 4">
    <name type="scientific">Flavimobilis soli</name>
    <dbReference type="NCBI Taxonomy" id="442709"/>
    <lineage>
        <taxon>Bacteria</taxon>
        <taxon>Bacillati</taxon>
        <taxon>Actinomycetota</taxon>
        <taxon>Actinomycetes</taxon>
        <taxon>Micrococcales</taxon>
        <taxon>Jonesiaceae</taxon>
        <taxon>Flavimobilis</taxon>
    </lineage>
</organism>
<sequence>MNHETTTAGTSPEEVLAREPETLPDGGRIVFASRKRPTTTMVLVAVVAGAVLFAGGVLTGKAVGGDDAGAAPGFADGARPQMPGNLPDGAAQDGGTPGRGGMPAGFPGGTSGEITAIGDGTLTLTTSDGTEVTVTTSDDTDVSVVDDGDLADLAVGDTVRVNGTTEDDAVEASSIVAGDVSTMFGGGFGGSGMPGGDFPPAQ</sequence>
<feature type="compositionally biased region" description="Polar residues" evidence="1">
    <location>
        <begin position="1"/>
        <end position="10"/>
    </location>
</feature>
<proteinExistence type="predicted"/>